<dbReference type="GO" id="GO:0006168">
    <property type="term" value="P:adenine salvage"/>
    <property type="evidence" value="ECO:0007669"/>
    <property type="project" value="InterPro"/>
</dbReference>
<dbReference type="InterPro" id="IPR029057">
    <property type="entry name" value="PRTase-like"/>
</dbReference>
<dbReference type="InterPro" id="IPR000836">
    <property type="entry name" value="PRTase_dom"/>
</dbReference>
<keyword evidence="12" id="KW-0812">Transmembrane</keyword>
<dbReference type="PANTHER" id="PTHR32315:SF3">
    <property type="entry name" value="ADENINE PHOSPHORIBOSYLTRANSFERASE"/>
    <property type="match status" value="1"/>
</dbReference>
<keyword evidence="10 11" id="KW-0660">Purine salvage</keyword>
<comment type="subunit">
    <text evidence="11">Homodimer.</text>
</comment>
<evidence type="ECO:0000256" key="12">
    <source>
        <dbReference type="SAM" id="Phobius"/>
    </source>
</evidence>
<dbReference type="CDD" id="cd06223">
    <property type="entry name" value="PRTases_typeI"/>
    <property type="match status" value="1"/>
</dbReference>
<dbReference type="GO" id="GO:0016208">
    <property type="term" value="F:AMP binding"/>
    <property type="evidence" value="ECO:0007669"/>
    <property type="project" value="TreeGrafter"/>
</dbReference>
<dbReference type="SUPFAM" id="SSF53271">
    <property type="entry name" value="PRTase-like"/>
    <property type="match status" value="1"/>
</dbReference>
<dbReference type="InterPro" id="IPR005764">
    <property type="entry name" value="Ade_phspho_trans"/>
</dbReference>
<evidence type="ECO:0000256" key="7">
    <source>
        <dbReference type="ARBA" id="ARBA00022490"/>
    </source>
</evidence>
<comment type="pathway">
    <text evidence="4 11">Purine metabolism; AMP biosynthesis via salvage pathway; AMP from adenine: step 1/1.</text>
</comment>
<dbReference type="EC" id="2.4.2.7" evidence="6 11"/>
<evidence type="ECO:0000259" key="13">
    <source>
        <dbReference type="Pfam" id="PF00156"/>
    </source>
</evidence>
<keyword evidence="12" id="KW-1133">Transmembrane helix</keyword>
<gene>
    <name evidence="11" type="primary">apt</name>
</gene>
<dbReference type="NCBIfam" id="NF002636">
    <property type="entry name" value="PRK02304.1-5"/>
    <property type="match status" value="1"/>
</dbReference>
<dbReference type="EMBL" id="JF429416">
    <property type="protein sequence ID" value="AEQ20580.1"/>
    <property type="molecule type" value="Genomic_DNA"/>
</dbReference>
<evidence type="ECO:0000256" key="3">
    <source>
        <dbReference type="ARBA" id="ARBA00004496"/>
    </source>
</evidence>
<evidence type="ECO:0000256" key="11">
    <source>
        <dbReference type="HAMAP-Rule" id="MF_00004"/>
    </source>
</evidence>
<evidence type="ECO:0000256" key="5">
    <source>
        <dbReference type="ARBA" id="ARBA00008391"/>
    </source>
</evidence>
<reference evidence="14" key="2">
    <citation type="journal article" date="2011" name="J. Bacteriol.">
        <title>Long-chain N-acyl amino acid synthases are linked to the putative PEP-CTERM/exosortase protein-sorting system in Gram-negative bacteria.</title>
        <authorList>
            <person name="Craig J.W."/>
            <person name="Cherry M.A."/>
            <person name="Brady S.F."/>
        </authorList>
    </citation>
    <scope>NUCLEOTIDE SEQUENCE</scope>
</reference>
<comment type="similarity">
    <text evidence="5 11">Belongs to the purine/pyrimidine phosphoribosyltransferase family.</text>
</comment>
<feature type="domain" description="Phosphoribosyltransferase" evidence="13">
    <location>
        <begin position="56"/>
        <end position="156"/>
    </location>
</feature>
<comment type="catalytic activity">
    <reaction evidence="1 11">
        <text>AMP + diphosphate = 5-phospho-alpha-D-ribose 1-diphosphate + adenine</text>
        <dbReference type="Rhea" id="RHEA:16609"/>
        <dbReference type="ChEBI" id="CHEBI:16708"/>
        <dbReference type="ChEBI" id="CHEBI:33019"/>
        <dbReference type="ChEBI" id="CHEBI:58017"/>
        <dbReference type="ChEBI" id="CHEBI:456215"/>
        <dbReference type="EC" id="2.4.2.7"/>
    </reaction>
</comment>
<evidence type="ECO:0000256" key="4">
    <source>
        <dbReference type="ARBA" id="ARBA00004659"/>
    </source>
</evidence>
<feature type="transmembrane region" description="Helical" evidence="12">
    <location>
        <begin position="67"/>
        <end position="85"/>
    </location>
</feature>
<dbReference type="GO" id="GO:0002055">
    <property type="term" value="F:adenine binding"/>
    <property type="evidence" value="ECO:0007669"/>
    <property type="project" value="TreeGrafter"/>
</dbReference>
<keyword evidence="8 11" id="KW-0328">Glycosyltransferase</keyword>
<sequence length="178" mass="19271">MVVPAGTVEQIRAAIRDVPDFPKPGIIFKDITPLIHSSKLLNATIECLAGPFRRKGITHVASVESRGFIFGAPVAYVLGAGFVLIRKKGKLPSKTVSYTYDLEYGSDTVEMHADALPPEARVLIIDDVLATGGTASASCRLVEKLNAQVAGLSFVIELEFLHGREKLNGYDVTSILRY</sequence>
<dbReference type="Pfam" id="PF00156">
    <property type="entry name" value="Pribosyltran"/>
    <property type="match status" value="1"/>
</dbReference>
<reference evidence="14" key="1">
    <citation type="journal article" date="2004" name="Appl. Environ. Microbiol.">
        <title>Long-chain N-acyltyrosine synthases from environmental DNA.</title>
        <authorList>
            <person name="Brady S.F."/>
            <person name="Chao C.J."/>
            <person name="Clardy J."/>
        </authorList>
    </citation>
    <scope>NUCLEOTIDE SEQUENCE</scope>
</reference>
<name>G4WVX8_9BACT</name>
<proteinExistence type="inferred from homology"/>
<dbReference type="NCBIfam" id="NF002634">
    <property type="entry name" value="PRK02304.1-3"/>
    <property type="match status" value="1"/>
</dbReference>
<dbReference type="GO" id="GO:0044209">
    <property type="term" value="P:AMP salvage"/>
    <property type="evidence" value="ECO:0007669"/>
    <property type="project" value="UniProtKB-UniRule"/>
</dbReference>
<evidence type="ECO:0000256" key="9">
    <source>
        <dbReference type="ARBA" id="ARBA00022679"/>
    </source>
</evidence>
<evidence type="ECO:0000256" key="10">
    <source>
        <dbReference type="ARBA" id="ARBA00022726"/>
    </source>
</evidence>
<dbReference type="UniPathway" id="UPA00588">
    <property type="reaction ID" value="UER00646"/>
</dbReference>
<dbReference type="GO" id="GO:0006166">
    <property type="term" value="P:purine ribonucleoside salvage"/>
    <property type="evidence" value="ECO:0007669"/>
    <property type="project" value="UniProtKB-UniRule"/>
</dbReference>
<dbReference type="InterPro" id="IPR050054">
    <property type="entry name" value="UPRTase/APRTase"/>
</dbReference>
<dbReference type="Gene3D" id="3.40.50.2020">
    <property type="match status" value="1"/>
</dbReference>
<keyword evidence="12" id="KW-0472">Membrane</keyword>
<comment type="subcellular location">
    <subcellularLocation>
        <location evidence="3 11">Cytoplasm</location>
    </subcellularLocation>
</comment>
<dbReference type="AlphaFoldDB" id="G4WVX8"/>
<evidence type="ECO:0000256" key="1">
    <source>
        <dbReference type="ARBA" id="ARBA00000868"/>
    </source>
</evidence>
<dbReference type="NCBIfam" id="TIGR01090">
    <property type="entry name" value="apt"/>
    <property type="match status" value="1"/>
</dbReference>
<evidence type="ECO:0000313" key="14">
    <source>
        <dbReference type="EMBL" id="AEQ20580.1"/>
    </source>
</evidence>
<dbReference type="PANTHER" id="PTHR32315">
    <property type="entry name" value="ADENINE PHOSPHORIBOSYLTRANSFERASE"/>
    <property type="match status" value="1"/>
</dbReference>
<evidence type="ECO:0000256" key="2">
    <source>
        <dbReference type="ARBA" id="ARBA00003968"/>
    </source>
</evidence>
<dbReference type="HAMAP" id="MF_00004">
    <property type="entry name" value="Aden_phosphoribosyltr"/>
    <property type="match status" value="1"/>
</dbReference>
<protein>
    <recommendedName>
        <fullName evidence="6 11">Adenine phosphoribosyltransferase</fullName>
        <shortName evidence="11">APRT</shortName>
        <ecNumber evidence="6 11">2.4.2.7</ecNumber>
    </recommendedName>
</protein>
<dbReference type="GO" id="GO:0005737">
    <property type="term" value="C:cytoplasm"/>
    <property type="evidence" value="ECO:0007669"/>
    <property type="project" value="UniProtKB-SubCell"/>
</dbReference>
<dbReference type="GO" id="GO:0003999">
    <property type="term" value="F:adenine phosphoribosyltransferase activity"/>
    <property type="evidence" value="ECO:0007669"/>
    <property type="project" value="UniProtKB-UniRule"/>
</dbReference>
<evidence type="ECO:0000256" key="8">
    <source>
        <dbReference type="ARBA" id="ARBA00022676"/>
    </source>
</evidence>
<evidence type="ECO:0000256" key="6">
    <source>
        <dbReference type="ARBA" id="ARBA00011893"/>
    </source>
</evidence>
<organism evidence="14">
    <name type="scientific">uncultured bacterium CSLF42</name>
    <dbReference type="NCBI Taxonomy" id="1091574"/>
    <lineage>
        <taxon>Bacteria</taxon>
        <taxon>environmental samples</taxon>
    </lineage>
</organism>
<dbReference type="FunFam" id="3.40.50.2020:FF:000021">
    <property type="entry name" value="Adenine phosphoribosyltransferase"/>
    <property type="match status" value="1"/>
</dbReference>
<keyword evidence="7 11" id="KW-0963">Cytoplasm</keyword>
<keyword evidence="9 11" id="KW-0808">Transferase</keyword>
<accession>G4WVX8</accession>
<comment type="function">
    <text evidence="2 11">Catalyzes a salvage reaction resulting in the formation of AMP, that is energically less costly than de novo synthesis.</text>
</comment>